<reference evidence="2 3" key="1">
    <citation type="submission" date="2014-07" db="EMBL/GenBank/DDBJ databases">
        <title>Genome of Flavobacterium reichenbachii LMG 25512.</title>
        <authorList>
            <person name="Stropko S.J."/>
            <person name="Pipes S.E."/>
            <person name="Newman J.D."/>
        </authorList>
    </citation>
    <scope>NUCLEOTIDE SEQUENCE [LARGE SCALE GENOMIC DNA]</scope>
    <source>
        <strain evidence="2 3">LMG 25512</strain>
    </source>
</reference>
<name>A0A085ZLB0_9FLAO</name>
<keyword evidence="1" id="KW-0472">Membrane</keyword>
<feature type="transmembrane region" description="Helical" evidence="1">
    <location>
        <begin position="231"/>
        <end position="255"/>
    </location>
</feature>
<protein>
    <recommendedName>
        <fullName evidence="4">Glycosyltransferase 2-like domain-containing protein</fullName>
    </recommendedName>
</protein>
<dbReference type="AlphaFoldDB" id="A0A085ZLB0"/>
<dbReference type="eggNOG" id="COG0463">
    <property type="taxonomic scope" value="Bacteria"/>
</dbReference>
<evidence type="ECO:0008006" key="4">
    <source>
        <dbReference type="Google" id="ProtNLM"/>
    </source>
</evidence>
<dbReference type="PANTHER" id="PTHR43630:SF2">
    <property type="entry name" value="GLYCOSYLTRANSFERASE"/>
    <property type="match status" value="1"/>
</dbReference>
<dbReference type="RefSeq" id="WP_035682426.1">
    <property type="nucleotide sequence ID" value="NZ_JPRL01000001.1"/>
</dbReference>
<dbReference type="Gene3D" id="3.90.550.10">
    <property type="entry name" value="Spore Coat Polysaccharide Biosynthesis Protein SpsA, Chain A"/>
    <property type="match status" value="1"/>
</dbReference>
<dbReference type="OrthoDB" id="9815923at2"/>
<dbReference type="PANTHER" id="PTHR43630">
    <property type="entry name" value="POLY-BETA-1,6-N-ACETYL-D-GLUCOSAMINE SYNTHASE"/>
    <property type="match status" value="1"/>
</dbReference>
<evidence type="ECO:0000313" key="3">
    <source>
        <dbReference type="Proteomes" id="UP000028715"/>
    </source>
</evidence>
<sequence length="265" mass="31431">MKISAMVVGRNEGYKLKDCLKSLSFCDEILYADLDSSDNSVEIASDFNCRIFNYKKFGPSCEYTQVDLIKVVNNDWVIMLDPDEVITENLRDEIINKLPVISQDDKVGDIYVPWQYYFGKKKLRGTVWGYKKEKGILINKNKYEILPITHYGRKVKEGYKSYHLKNTGFNLLNHYWMDDMKSFIEKHRKYLKDEGRDRYEKGDRISIFGIVGHIFYQFIRCFFITRGYKDGFTGFFLSIFWVWYMTNSNISLYLVTIKNKNEFSN</sequence>
<keyword evidence="3" id="KW-1185">Reference proteome</keyword>
<proteinExistence type="predicted"/>
<organism evidence="2 3">
    <name type="scientific">Flavobacterium reichenbachii</name>
    <dbReference type="NCBI Taxonomy" id="362418"/>
    <lineage>
        <taxon>Bacteria</taxon>
        <taxon>Pseudomonadati</taxon>
        <taxon>Bacteroidota</taxon>
        <taxon>Flavobacteriia</taxon>
        <taxon>Flavobacteriales</taxon>
        <taxon>Flavobacteriaceae</taxon>
        <taxon>Flavobacterium</taxon>
    </lineage>
</organism>
<dbReference type="STRING" id="362418.IW19_06640"/>
<dbReference type="InterPro" id="IPR029044">
    <property type="entry name" value="Nucleotide-diphossugar_trans"/>
</dbReference>
<evidence type="ECO:0000313" key="2">
    <source>
        <dbReference type="EMBL" id="KFF05224.1"/>
    </source>
</evidence>
<dbReference type="EMBL" id="JPRL01000001">
    <property type="protein sequence ID" value="KFF05224.1"/>
    <property type="molecule type" value="Genomic_DNA"/>
</dbReference>
<comment type="caution">
    <text evidence="2">The sequence shown here is derived from an EMBL/GenBank/DDBJ whole genome shotgun (WGS) entry which is preliminary data.</text>
</comment>
<dbReference type="SUPFAM" id="SSF53448">
    <property type="entry name" value="Nucleotide-diphospho-sugar transferases"/>
    <property type="match status" value="1"/>
</dbReference>
<feature type="transmembrane region" description="Helical" evidence="1">
    <location>
        <begin position="205"/>
        <end position="225"/>
    </location>
</feature>
<dbReference type="Proteomes" id="UP000028715">
    <property type="component" value="Unassembled WGS sequence"/>
</dbReference>
<keyword evidence="1" id="KW-1133">Transmembrane helix</keyword>
<gene>
    <name evidence="2" type="ORF">IW19_06640</name>
</gene>
<keyword evidence="1" id="KW-0812">Transmembrane</keyword>
<evidence type="ECO:0000256" key="1">
    <source>
        <dbReference type="SAM" id="Phobius"/>
    </source>
</evidence>
<accession>A0A085ZLB0</accession>